<reference evidence="2 3" key="1">
    <citation type="submission" date="2018-02" db="EMBL/GenBank/DDBJ databases">
        <title>Sphingobacterium KA21.</title>
        <authorList>
            <person name="Vasarhelyi B.M."/>
            <person name="Deshmukh S."/>
            <person name="Balint B."/>
            <person name="Kukolya J."/>
        </authorList>
    </citation>
    <scope>NUCLEOTIDE SEQUENCE [LARGE SCALE GENOMIC DNA]</scope>
    <source>
        <strain evidence="2 3">Ka21</strain>
    </source>
</reference>
<evidence type="ECO:0008006" key="4">
    <source>
        <dbReference type="Google" id="ProtNLM"/>
    </source>
</evidence>
<gene>
    <name evidence="2" type="ORF">C4F40_15460</name>
</gene>
<evidence type="ECO:0000313" key="3">
    <source>
        <dbReference type="Proteomes" id="UP000618319"/>
    </source>
</evidence>
<protein>
    <recommendedName>
        <fullName evidence="4">DUF3108 domain-containing protein</fullName>
    </recommendedName>
</protein>
<feature type="signal peptide" evidence="1">
    <location>
        <begin position="1"/>
        <end position="24"/>
    </location>
</feature>
<accession>A0ABR9TA16</accession>
<keyword evidence="3" id="KW-1185">Reference proteome</keyword>
<keyword evidence="1" id="KW-0732">Signal</keyword>
<organism evidence="2 3">
    <name type="scientific">Sphingobacterium pedocola</name>
    <dbReference type="NCBI Taxonomy" id="2082722"/>
    <lineage>
        <taxon>Bacteria</taxon>
        <taxon>Pseudomonadati</taxon>
        <taxon>Bacteroidota</taxon>
        <taxon>Sphingobacteriia</taxon>
        <taxon>Sphingobacteriales</taxon>
        <taxon>Sphingobacteriaceae</taxon>
        <taxon>Sphingobacterium</taxon>
    </lineage>
</organism>
<evidence type="ECO:0000256" key="1">
    <source>
        <dbReference type="SAM" id="SignalP"/>
    </source>
</evidence>
<evidence type="ECO:0000313" key="2">
    <source>
        <dbReference type="EMBL" id="MBE8722125.1"/>
    </source>
</evidence>
<dbReference type="Proteomes" id="UP000618319">
    <property type="component" value="Unassembled WGS sequence"/>
</dbReference>
<comment type="caution">
    <text evidence="2">The sequence shown here is derived from an EMBL/GenBank/DDBJ whole genome shotgun (WGS) entry which is preliminary data.</text>
</comment>
<dbReference type="EMBL" id="PSKQ01000023">
    <property type="protein sequence ID" value="MBE8722125.1"/>
    <property type="molecule type" value="Genomic_DNA"/>
</dbReference>
<name>A0ABR9TA16_9SPHI</name>
<proteinExistence type="predicted"/>
<dbReference type="RefSeq" id="WP_196940046.1">
    <property type="nucleotide sequence ID" value="NZ_MU158690.1"/>
</dbReference>
<feature type="chain" id="PRO_5045558142" description="DUF3108 domain-containing protein" evidence="1">
    <location>
        <begin position="25"/>
        <end position="224"/>
    </location>
</feature>
<sequence>MTKKTVLAFSLLFVAGMSKMYVNAGVRTARASLIFECPSDSTELGWQQENGLQKFEGFYRFPNRVAYIQFVLNNGKLEARQLWDGRVYVLQSTGEASFQSVDEGYKLVFDLTTVPAQVKILDRVILNKVTYDPEKRQEPSKKVLQKYQGRYRLSKDTNMWIHIAEKQGMLVLHQEWNSKEIMLESITDSEYINEELIMPVSFEILAKGGIRMHCFENDIWEKIN</sequence>